<accession>A0A0A9D2G0</accession>
<organism evidence="1">
    <name type="scientific">Arundo donax</name>
    <name type="common">Giant reed</name>
    <name type="synonym">Donax arundinaceus</name>
    <dbReference type="NCBI Taxonomy" id="35708"/>
    <lineage>
        <taxon>Eukaryota</taxon>
        <taxon>Viridiplantae</taxon>
        <taxon>Streptophyta</taxon>
        <taxon>Embryophyta</taxon>
        <taxon>Tracheophyta</taxon>
        <taxon>Spermatophyta</taxon>
        <taxon>Magnoliopsida</taxon>
        <taxon>Liliopsida</taxon>
        <taxon>Poales</taxon>
        <taxon>Poaceae</taxon>
        <taxon>PACMAD clade</taxon>
        <taxon>Arundinoideae</taxon>
        <taxon>Arundineae</taxon>
        <taxon>Arundo</taxon>
    </lineage>
</organism>
<reference evidence="1" key="1">
    <citation type="submission" date="2014-09" db="EMBL/GenBank/DDBJ databases">
        <authorList>
            <person name="Magalhaes I.L.F."/>
            <person name="Oliveira U."/>
            <person name="Santos F.R."/>
            <person name="Vidigal T.H.D.A."/>
            <person name="Brescovit A.D."/>
            <person name="Santos A.J."/>
        </authorList>
    </citation>
    <scope>NUCLEOTIDE SEQUENCE</scope>
    <source>
        <tissue evidence="1">Shoot tissue taken approximately 20 cm above the soil surface</tissue>
    </source>
</reference>
<sequence>MSNPFQRIIFLSVFSIKSTPSRTFVISYILLFCTCN</sequence>
<dbReference type="AlphaFoldDB" id="A0A0A9D2G0"/>
<reference evidence="1" key="2">
    <citation type="journal article" date="2015" name="Data Brief">
        <title>Shoot transcriptome of the giant reed, Arundo donax.</title>
        <authorList>
            <person name="Barrero R.A."/>
            <person name="Guerrero F.D."/>
            <person name="Moolhuijzen P."/>
            <person name="Goolsby J.A."/>
            <person name="Tidwell J."/>
            <person name="Bellgard S.E."/>
            <person name="Bellgard M.I."/>
        </authorList>
    </citation>
    <scope>NUCLEOTIDE SEQUENCE</scope>
    <source>
        <tissue evidence="1">Shoot tissue taken approximately 20 cm above the soil surface</tissue>
    </source>
</reference>
<protein>
    <submittedName>
        <fullName evidence="1">Uncharacterized protein</fullName>
    </submittedName>
</protein>
<name>A0A0A9D2G0_ARUDO</name>
<evidence type="ECO:0000313" key="1">
    <source>
        <dbReference type="EMBL" id="JAD80873.1"/>
    </source>
</evidence>
<dbReference type="EMBL" id="GBRH01217022">
    <property type="protein sequence ID" value="JAD80873.1"/>
    <property type="molecule type" value="Transcribed_RNA"/>
</dbReference>
<proteinExistence type="predicted"/>